<protein>
    <submittedName>
        <fullName evidence="2">Nitrogen regulatory protein P-II</fullName>
    </submittedName>
</protein>
<dbReference type="PROSITE" id="PS51343">
    <property type="entry name" value="PII_GLNB_DOM"/>
    <property type="match status" value="1"/>
</dbReference>
<reference evidence="4 5" key="2">
    <citation type="journal article" date="2015" name="MBio">
        <title>Genome-Resolved Metagenomic Analysis Reveals Roles for Candidate Phyla and Other Microbial Community Members in Biogeochemical Transformations in Oil Reservoirs.</title>
        <authorList>
            <person name="Hu P."/>
            <person name="Tom L."/>
            <person name="Singh A."/>
            <person name="Thomas B.C."/>
            <person name="Baker B.J."/>
            <person name="Piceno Y.M."/>
            <person name="Andersen G.L."/>
            <person name="Banfield J.F."/>
        </authorList>
    </citation>
    <scope>NUCLEOTIDE SEQUENCE [LARGE SCALE GENOMIC DNA]</scope>
    <source>
        <strain evidence="2">57_489</strain>
    </source>
</reference>
<evidence type="ECO:0000256" key="1">
    <source>
        <dbReference type="SAM" id="MobiDB-lite"/>
    </source>
</evidence>
<name>A0A101FT27_9EURY</name>
<evidence type="ECO:0000313" key="3">
    <source>
        <dbReference type="EMBL" id="KUK96434.1"/>
    </source>
</evidence>
<dbReference type="EMBL" id="LGHB01000013">
    <property type="protein sequence ID" value="KUK96434.1"/>
    <property type="molecule type" value="Genomic_DNA"/>
</dbReference>
<dbReference type="InterPro" id="IPR002187">
    <property type="entry name" value="N-reg_PII"/>
</dbReference>
<dbReference type="EMBL" id="LGFT01000042">
    <property type="protein sequence ID" value="KUK43912.1"/>
    <property type="molecule type" value="Genomic_DNA"/>
</dbReference>
<dbReference type="InterPro" id="IPR015867">
    <property type="entry name" value="N-reg_PII/ATP_PRibTrfase_C"/>
</dbReference>
<feature type="region of interest" description="Disordered" evidence="1">
    <location>
        <begin position="109"/>
        <end position="151"/>
    </location>
</feature>
<dbReference type="Proteomes" id="UP000053961">
    <property type="component" value="Unassembled WGS sequence"/>
</dbReference>
<dbReference type="InterPro" id="IPR011322">
    <property type="entry name" value="N-reg_PII-like_a/b"/>
</dbReference>
<proteinExistence type="predicted"/>
<sequence length="151" mass="16258">MKCETDLSLIITIVKKGWGDEVLCASMDAGAEGGTILFGRGVGVHEYKKLFNIMIEPEKEVVLTVVSNSEADRVLESIVEAGKLEESGKGIVFLISIDKLLGRAHRAVEADPPAVEEGPVKEESVEEEPLVGEVPQEEPVSEAETEGRTPT</sequence>
<evidence type="ECO:0000313" key="5">
    <source>
        <dbReference type="Proteomes" id="UP000057043"/>
    </source>
</evidence>
<dbReference type="GO" id="GO:0030234">
    <property type="term" value="F:enzyme regulator activity"/>
    <property type="evidence" value="ECO:0007669"/>
    <property type="project" value="InterPro"/>
</dbReference>
<organism evidence="2 5">
    <name type="scientific">Methanothrix harundinacea</name>
    <dbReference type="NCBI Taxonomy" id="301375"/>
    <lineage>
        <taxon>Archaea</taxon>
        <taxon>Methanobacteriati</taxon>
        <taxon>Methanobacteriota</taxon>
        <taxon>Stenosarchaea group</taxon>
        <taxon>Methanomicrobia</taxon>
        <taxon>Methanotrichales</taxon>
        <taxon>Methanotrichaceae</taxon>
        <taxon>Methanothrix</taxon>
    </lineage>
</organism>
<comment type="caution">
    <text evidence="2">The sequence shown here is derived from an EMBL/GenBank/DDBJ whole genome shotgun (WGS) entry which is preliminary data.</text>
</comment>
<dbReference type="Proteomes" id="UP000057043">
    <property type="component" value="Unassembled WGS sequence"/>
</dbReference>
<evidence type="ECO:0000313" key="4">
    <source>
        <dbReference type="Proteomes" id="UP000053961"/>
    </source>
</evidence>
<gene>
    <name evidence="2" type="ORF">XD72_1726</name>
    <name evidence="3" type="ORF">XE07_1105</name>
</gene>
<dbReference type="Gene3D" id="3.30.70.120">
    <property type="match status" value="1"/>
</dbReference>
<dbReference type="Pfam" id="PF00543">
    <property type="entry name" value="P-II"/>
    <property type="match status" value="1"/>
</dbReference>
<dbReference type="GO" id="GO:0006808">
    <property type="term" value="P:regulation of nitrogen utilization"/>
    <property type="evidence" value="ECO:0007669"/>
    <property type="project" value="InterPro"/>
</dbReference>
<dbReference type="PATRIC" id="fig|301375.6.peg.2517"/>
<accession>A0A101FT27</accession>
<feature type="compositionally biased region" description="Acidic residues" evidence="1">
    <location>
        <begin position="124"/>
        <end position="144"/>
    </location>
</feature>
<reference evidence="3" key="1">
    <citation type="journal article" date="2015" name="MBio">
        <title>Genome-resolved metagenomic analysis reveals roles for candidate phyla and other microbial community members in biogeochemical transformations in oil reservoirs.</title>
        <authorList>
            <person name="Hu P."/>
            <person name="Tom L."/>
            <person name="Singh A."/>
            <person name="Thomas B.C."/>
            <person name="Baker B.J."/>
            <person name="Piceno Y.M."/>
            <person name="Andersen G.L."/>
            <person name="Banfield J.F."/>
        </authorList>
    </citation>
    <scope>NUCLEOTIDE SEQUENCE [LARGE SCALE GENOMIC DNA]</scope>
    <source>
        <strain evidence="3">56_747</strain>
    </source>
</reference>
<dbReference type="AlphaFoldDB" id="A0A101FT27"/>
<dbReference type="SUPFAM" id="SSF54913">
    <property type="entry name" value="GlnB-like"/>
    <property type="match status" value="1"/>
</dbReference>
<dbReference type="SMART" id="SM00938">
    <property type="entry name" value="P-II"/>
    <property type="match status" value="1"/>
</dbReference>
<evidence type="ECO:0000313" key="2">
    <source>
        <dbReference type="EMBL" id="KUK43912.1"/>
    </source>
</evidence>